<accession>A0A1H5YPY3</accession>
<evidence type="ECO:0000256" key="1">
    <source>
        <dbReference type="ARBA" id="ARBA00004141"/>
    </source>
</evidence>
<evidence type="ECO:0000256" key="4">
    <source>
        <dbReference type="ARBA" id="ARBA00023136"/>
    </source>
</evidence>
<dbReference type="RefSeq" id="WP_083945249.1">
    <property type="nucleotide sequence ID" value="NZ_CP018839.1"/>
</dbReference>
<keyword evidence="6" id="KW-1185">Reference proteome</keyword>
<keyword evidence="2" id="KW-0812">Transmembrane</keyword>
<dbReference type="AlphaFoldDB" id="A0A1H5YPY3"/>
<evidence type="ECO:0000256" key="3">
    <source>
        <dbReference type="ARBA" id="ARBA00022989"/>
    </source>
</evidence>
<comment type="subcellular location">
    <subcellularLocation>
        <location evidence="1">Membrane</location>
        <topology evidence="1">Multi-pass membrane protein</topology>
    </subcellularLocation>
</comment>
<proteinExistence type="predicted"/>
<reference evidence="5 6" key="1">
    <citation type="submission" date="2016-12" db="EMBL/GenBank/DDBJ databases">
        <title>Complete genome sequence of Thauera chlorobenzoica, a Betaproteobacterium degrading haloaromatics anaerobically to CO2 and halides.</title>
        <authorList>
            <person name="Goris T."/>
            <person name="Mergelsberg M."/>
            <person name="Boll M."/>
        </authorList>
    </citation>
    <scope>NUCLEOTIDE SEQUENCE [LARGE SCALE GENOMIC DNA]</scope>
    <source>
        <strain evidence="5 6">3CB1</strain>
    </source>
</reference>
<dbReference type="KEGG" id="tcl:Tchl_2885"/>
<dbReference type="Proteomes" id="UP000185739">
    <property type="component" value="Chromosome"/>
</dbReference>
<gene>
    <name evidence="5" type="ORF">Tchl_2885</name>
</gene>
<keyword evidence="3" id="KW-1133">Transmembrane helix</keyword>
<dbReference type="InterPro" id="IPR006977">
    <property type="entry name" value="Yip1_dom"/>
</dbReference>
<name>A0A1H5YPY3_9RHOO</name>
<evidence type="ECO:0000256" key="2">
    <source>
        <dbReference type="ARBA" id="ARBA00022692"/>
    </source>
</evidence>
<evidence type="ECO:0000313" key="6">
    <source>
        <dbReference type="Proteomes" id="UP000185739"/>
    </source>
</evidence>
<dbReference type="Pfam" id="PF04893">
    <property type="entry name" value="Yip1"/>
    <property type="match status" value="1"/>
</dbReference>
<sequence length="191" mass="20728">MMKFLHFPPMMWSSSAAWDEIARTRPSIVSMIFGLVLPLSALPPRMLIHAADHIGARYFPDAPADSWRLAALLFFVAEIVSLLLMSWLIREVSKTRKGSADIHDAFTVAAVAALPLWLSSLVLLQHGIVPVIVIPLLALAASVALIRYGVDNLLQVREPINAFELAVIVTSSGVFAWIVLVGIALAPVLAS</sequence>
<evidence type="ECO:0000313" key="5">
    <source>
        <dbReference type="EMBL" id="APR05708.1"/>
    </source>
</evidence>
<dbReference type="GO" id="GO:0016020">
    <property type="term" value="C:membrane"/>
    <property type="evidence" value="ECO:0007669"/>
    <property type="project" value="UniProtKB-SubCell"/>
</dbReference>
<keyword evidence="4" id="KW-0472">Membrane</keyword>
<organism evidence="5 6">
    <name type="scientific">Thauera chlorobenzoica</name>
    <dbReference type="NCBI Taxonomy" id="96773"/>
    <lineage>
        <taxon>Bacteria</taxon>
        <taxon>Pseudomonadati</taxon>
        <taxon>Pseudomonadota</taxon>
        <taxon>Betaproteobacteria</taxon>
        <taxon>Rhodocyclales</taxon>
        <taxon>Zoogloeaceae</taxon>
        <taxon>Thauera</taxon>
    </lineage>
</organism>
<dbReference type="OrthoDB" id="8526278at2"/>
<protein>
    <submittedName>
        <fullName evidence="5">Uncharacterized protein</fullName>
    </submittedName>
</protein>
<dbReference type="EMBL" id="CP018839">
    <property type="protein sequence ID" value="APR05708.1"/>
    <property type="molecule type" value="Genomic_DNA"/>
</dbReference>